<dbReference type="AlphaFoldDB" id="A0A2G2YRS7"/>
<feature type="domain" description="Lipoxygenase" evidence="4">
    <location>
        <begin position="1"/>
        <end position="115"/>
    </location>
</feature>
<dbReference type="InterPro" id="IPR000907">
    <property type="entry name" value="LipOase"/>
</dbReference>
<dbReference type="OMA" id="HIRRIMV"/>
<evidence type="ECO:0000256" key="3">
    <source>
        <dbReference type="ARBA" id="ARBA00023002"/>
    </source>
</evidence>
<keyword evidence="2" id="KW-0223">Dioxygenase</keyword>
<dbReference type="GO" id="GO:0016702">
    <property type="term" value="F:oxidoreductase activity, acting on single donors with incorporation of molecular oxygen, incorporation of two atoms of oxygen"/>
    <property type="evidence" value="ECO:0007669"/>
    <property type="project" value="InterPro"/>
</dbReference>
<dbReference type="EMBL" id="AYRZ02000009">
    <property type="protein sequence ID" value="PHT72456.1"/>
    <property type="molecule type" value="Genomic_DNA"/>
</dbReference>
<protein>
    <recommendedName>
        <fullName evidence="4">Lipoxygenase domain-containing protein</fullName>
    </recommendedName>
</protein>
<keyword evidence="6" id="KW-1185">Reference proteome</keyword>
<dbReference type="InterPro" id="IPR036226">
    <property type="entry name" value="LipOase_C_sf"/>
</dbReference>
<dbReference type="STRING" id="4072.A0A2G2YRS7"/>
<evidence type="ECO:0000256" key="1">
    <source>
        <dbReference type="ARBA" id="ARBA00022723"/>
    </source>
</evidence>
<evidence type="ECO:0000313" key="5">
    <source>
        <dbReference type="EMBL" id="PHT72456.1"/>
    </source>
</evidence>
<dbReference type="Gene3D" id="1.20.245.10">
    <property type="entry name" value="Lipoxygenase-1, Domain 5"/>
    <property type="match status" value="1"/>
</dbReference>
<dbReference type="GO" id="GO:0046872">
    <property type="term" value="F:metal ion binding"/>
    <property type="evidence" value="ECO:0007669"/>
    <property type="project" value="UniProtKB-KW"/>
</dbReference>
<comment type="caution">
    <text evidence="5">The sequence shown here is derived from an EMBL/GenBank/DDBJ whole genome shotgun (WGS) entry which is preliminary data.</text>
</comment>
<evidence type="ECO:0000256" key="2">
    <source>
        <dbReference type="ARBA" id="ARBA00022964"/>
    </source>
</evidence>
<organism evidence="5 6">
    <name type="scientific">Capsicum annuum</name>
    <name type="common">Capsicum pepper</name>
    <dbReference type="NCBI Taxonomy" id="4072"/>
    <lineage>
        <taxon>Eukaryota</taxon>
        <taxon>Viridiplantae</taxon>
        <taxon>Streptophyta</taxon>
        <taxon>Embryophyta</taxon>
        <taxon>Tracheophyta</taxon>
        <taxon>Spermatophyta</taxon>
        <taxon>Magnoliopsida</taxon>
        <taxon>eudicotyledons</taxon>
        <taxon>Gunneridae</taxon>
        <taxon>Pentapetalae</taxon>
        <taxon>asterids</taxon>
        <taxon>lamiids</taxon>
        <taxon>Solanales</taxon>
        <taxon>Solanaceae</taxon>
        <taxon>Solanoideae</taxon>
        <taxon>Capsiceae</taxon>
        <taxon>Capsicum</taxon>
    </lineage>
</organism>
<keyword evidence="1" id="KW-0479">Metal-binding</keyword>
<dbReference type="SMR" id="A0A2G2YRS7"/>
<dbReference type="GO" id="GO:0034440">
    <property type="term" value="P:lipid oxidation"/>
    <property type="evidence" value="ECO:0007669"/>
    <property type="project" value="InterPro"/>
</dbReference>
<sequence length="115" mass="13508">MHPMEMLKELVLSDGEPPLKFLMPDVIKDDRSTWRIDEEFGKEMLNRVNPIIITTTDRVAAVPNLSQPYSLKLLIEDYPYAADGLEIWEIIEAWFDDYCSFYYLVDDMIQDDTKL</sequence>
<dbReference type="Gene3D" id="4.10.372.10">
    <property type="entry name" value="Lipoxygenase-1, Domain 3"/>
    <property type="match status" value="1"/>
</dbReference>
<dbReference type="Proteomes" id="UP000222542">
    <property type="component" value="Unassembled WGS sequence"/>
</dbReference>
<reference evidence="5 6" key="2">
    <citation type="journal article" date="2017" name="Genome Biol.">
        <title>New reference genome sequences of hot pepper reveal the massive evolution of plant disease-resistance genes by retroduplication.</title>
        <authorList>
            <person name="Kim S."/>
            <person name="Park J."/>
            <person name="Yeom S.I."/>
            <person name="Kim Y.M."/>
            <person name="Seo E."/>
            <person name="Kim K.T."/>
            <person name="Kim M.S."/>
            <person name="Lee J.M."/>
            <person name="Cheong K."/>
            <person name="Shin H.S."/>
            <person name="Kim S.B."/>
            <person name="Han K."/>
            <person name="Lee J."/>
            <person name="Park M."/>
            <person name="Lee H.A."/>
            <person name="Lee H.Y."/>
            <person name="Lee Y."/>
            <person name="Oh S."/>
            <person name="Lee J.H."/>
            <person name="Choi E."/>
            <person name="Choi E."/>
            <person name="Lee S.E."/>
            <person name="Jeon J."/>
            <person name="Kim H."/>
            <person name="Choi G."/>
            <person name="Song H."/>
            <person name="Lee J."/>
            <person name="Lee S.C."/>
            <person name="Kwon J.K."/>
            <person name="Lee H.Y."/>
            <person name="Koo N."/>
            <person name="Hong Y."/>
            <person name="Kim R.W."/>
            <person name="Kang W.H."/>
            <person name="Huh J.H."/>
            <person name="Kang B.C."/>
            <person name="Yang T.J."/>
            <person name="Lee Y.H."/>
            <person name="Bennetzen J.L."/>
            <person name="Choi D."/>
        </authorList>
    </citation>
    <scope>NUCLEOTIDE SEQUENCE [LARGE SCALE GENOMIC DNA]</scope>
    <source>
        <strain evidence="6">cv. CM334</strain>
    </source>
</reference>
<evidence type="ECO:0000259" key="4">
    <source>
        <dbReference type="PROSITE" id="PS51393"/>
    </source>
</evidence>
<dbReference type="Gramene" id="PHT72456">
    <property type="protein sequence ID" value="PHT72456"/>
    <property type="gene ID" value="T459_23241"/>
</dbReference>
<dbReference type="InterPro" id="IPR013819">
    <property type="entry name" value="LipOase_C"/>
</dbReference>
<accession>A0A2G2YRS7</accession>
<dbReference type="PROSITE" id="PS51393">
    <property type="entry name" value="LIPOXYGENASE_3"/>
    <property type="match status" value="1"/>
</dbReference>
<gene>
    <name evidence="5" type="ORF">T459_23241</name>
</gene>
<dbReference type="SUPFAM" id="SSF48484">
    <property type="entry name" value="Lipoxigenase"/>
    <property type="match status" value="2"/>
</dbReference>
<keyword evidence="3" id="KW-0560">Oxidoreductase</keyword>
<dbReference type="InterPro" id="IPR027433">
    <property type="entry name" value="Lipoxygenase_dom_3"/>
</dbReference>
<name>A0A2G2YRS7_CAPAN</name>
<dbReference type="Pfam" id="PF00305">
    <property type="entry name" value="Lipoxygenase"/>
    <property type="match status" value="2"/>
</dbReference>
<proteinExistence type="predicted"/>
<reference evidence="5 6" key="1">
    <citation type="journal article" date="2014" name="Nat. Genet.">
        <title>Genome sequence of the hot pepper provides insights into the evolution of pungency in Capsicum species.</title>
        <authorList>
            <person name="Kim S."/>
            <person name="Park M."/>
            <person name="Yeom S.I."/>
            <person name="Kim Y.M."/>
            <person name="Lee J.M."/>
            <person name="Lee H.A."/>
            <person name="Seo E."/>
            <person name="Choi J."/>
            <person name="Cheong K."/>
            <person name="Kim K.T."/>
            <person name="Jung K."/>
            <person name="Lee G.W."/>
            <person name="Oh S.K."/>
            <person name="Bae C."/>
            <person name="Kim S.B."/>
            <person name="Lee H.Y."/>
            <person name="Kim S.Y."/>
            <person name="Kim M.S."/>
            <person name="Kang B.C."/>
            <person name="Jo Y.D."/>
            <person name="Yang H.B."/>
            <person name="Jeong H.J."/>
            <person name="Kang W.H."/>
            <person name="Kwon J.K."/>
            <person name="Shin C."/>
            <person name="Lim J.Y."/>
            <person name="Park J.H."/>
            <person name="Huh J.H."/>
            <person name="Kim J.S."/>
            <person name="Kim B.D."/>
            <person name="Cohen O."/>
            <person name="Paran I."/>
            <person name="Suh M.C."/>
            <person name="Lee S.B."/>
            <person name="Kim Y.K."/>
            <person name="Shin Y."/>
            <person name="Noh S.J."/>
            <person name="Park J."/>
            <person name="Seo Y.S."/>
            <person name="Kwon S.Y."/>
            <person name="Kim H.A."/>
            <person name="Park J.M."/>
            <person name="Kim H.J."/>
            <person name="Choi S.B."/>
            <person name="Bosland P.W."/>
            <person name="Reeves G."/>
            <person name="Jo S.H."/>
            <person name="Lee B.W."/>
            <person name="Cho H.T."/>
            <person name="Choi H.S."/>
            <person name="Lee M.S."/>
            <person name="Yu Y."/>
            <person name="Do Choi Y."/>
            <person name="Park B.S."/>
            <person name="van Deynze A."/>
            <person name="Ashrafi H."/>
            <person name="Hill T."/>
            <person name="Kim W.T."/>
            <person name="Pai H.S."/>
            <person name="Ahn H.K."/>
            <person name="Yeam I."/>
            <person name="Giovannoni J.J."/>
            <person name="Rose J.K."/>
            <person name="Sorensen I."/>
            <person name="Lee S.J."/>
            <person name="Kim R.W."/>
            <person name="Choi I.Y."/>
            <person name="Choi B.S."/>
            <person name="Lim J.S."/>
            <person name="Lee Y.H."/>
            <person name="Choi D."/>
        </authorList>
    </citation>
    <scope>NUCLEOTIDE SEQUENCE [LARGE SCALE GENOMIC DNA]</scope>
    <source>
        <strain evidence="6">cv. CM334</strain>
    </source>
</reference>
<dbReference type="PANTHER" id="PTHR11771">
    <property type="entry name" value="LIPOXYGENASE"/>
    <property type="match status" value="1"/>
</dbReference>
<evidence type="ECO:0000313" key="6">
    <source>
        <dbReference type="Proteomes" id="UP000222542"/>
    </source>
</evidence>